<dbReference type="InterPro" id="IPR020578">
    <property type="entry name" value="Aminotrans_V_PyrdxlP_BS"/>
</dbReference>
<dbReference type="PROSITE" id="PS00595">
    <property type="entry name" value="AA_TRANSFER_CLASS_5"/>
    <property type="match status" value="1"/>
</dbReference>
<dbReference type="Pfam" id="PF00266">
    <property type="entry name" value="Aminotran_5"/>
    <property type="match status" value="1"/>
</dbReference>
<evidence type="ECO:0000256" key="12">
    <source>
        <dbReference type="RuleBase" id="RU004504"/>
    </source>
</evidence>
<dbReference type="InterPro" id="IPR000192">
    <property type="entry name" value="Aminotrans_V_dom"/>
</dbReference>
<evidence type="ECO:0000256" key="13">
    <source>
        <dbReference type="RuleBase" id="RU364075"/>
    </source>
</evidence>
<evidence type="ECO:0000256" key="1">
    <source>
        <dbReference type="ARBA" id="ARBA00001933"/>
    </source>
</evidence>
<organism evidence="15 16">
    <name type="scientific">Desulfonatronospira thiodismutans ASO3-1</name>
    <dbReference type="NCBI Taxonomy" id="555779"/>
    <lineage>
        <taxon>Bacteria</taxon>
        <taxon>Pseudomonadati</taxon>
        <taxon>Thermodesulfobacteriota</taxon>
        <taxon>Desulfovibrionia</taxon>
        <taxon>Desulfovibrionales</taxon>
        <taxon>Desulfonatronovibrionaceae</taxon>
        <taxon>Desulfonatronospira</taxon>
    </lineage>
</organism>
<evidence type="ECO:0000259" key="14">
    <source>
        <dbReference type="Pfam" id="PF00266"/>
    </source>
</evidence>
<dbReference type="RefSeq" id="WP_008868583.1">
    <property type="nucleotide sequence ID" value="NZ_ACJN02000001.1"/>
</dbReference>
<dbReference type="EMBL" id="ACJN02000001">
    <property type="protein sequence ID" value="EFI35451.1"/>
    <property type="molecule type" value="Genomic_DNA"/>
</dbReference>
<evidence type="ECO:0000256" key="7">
    <source>
        <dbReference type="ARBA" id="ARBA00022723"/>
    </source>
</evidence>
<dbReference type="OrthoDB" id="9808002at2"/>
<evidence type="ECO:0000256" key="6">
    <source>
        <dbReference type="ARBA" id="ARBA00022679"/>
    </source>
</evidence>
<evidence type="ECO:0000256" key="3">
    <source>
        <dbReference type="ARBA" id="ARBA00006490"/>
    </source>
</evidence>
<sequence length="395" mass="43288">MKVTYLDNNATTRVAPEVMEEMLPFMDTLYGNPSSMHTFGGQVQKHLAQARERAAQALDCSPEEIIFTSGGTEGDNAAIFAAVNSQPDKRHLVTTRVEHPAVLNTCKYLEGRGYEVTYLPVDGYGRVNLDQLRESLRPDTALVSVMYANNETGNIYPVQAMAEMVKERGVLFHTDAVQVIGKLDLSMQKLPVDYLALSGHKIHAPKGVGAMFVRKKAPFRPFILGGHQENGRRAGTENTAGIVGLGRAMQLAAMDIAEENTRVAALRDRLEQGLTREVEQTRINGDRESRLPNTLNISFKYVEGEAILLMLDTLGVCASSGSACTSGNLEPSSVLRAMGVPFTHVHGSIRFSLSRYTTQEEVDLVLDHLPGIINKLRDMSPFGQGREPAASAPRY</sequence>
<dbReference type="InterPro" id="IPR016454">
    <property type="entry name" value="Cysteine_dSase"/>
</dbReference>
<dbReference type="GO" id="GO:0051536">
    <property type="term" value="F:iron-sulfur cluster binding"/>
    <property type="evidence" value="ECO:0007669"/>
    <property type="project" value="UniProtKB-KW"/>
</dbReference>
<keyword evidence="16" id="KW-1185">Reference proteome</keyword>
<accession>D6SL90</accession>
<keyword evidence="10 13" id="KW-0411">Iron-sulfur</keyword>
<dbReference type="EC" id="2.8.1.7" evidence="5 13"/>
<dbReference type="Proteomes" id="UP000005496">
    <property type="component" value="Unassembled WGS sequence"/>
</dbReference>
<dbReference type="InterPro" id="IPR015424">
    <property type="entry name" value="PyrdxlP-dep_Trfase"/>
</dbReference>
<comment type="subunit">
    <text evidence="4">Homodimer.</text>
</comment>
<keyword evidence="6 13" id="KW-0808">Transferase</keyword>
<keyword evidence="8 13" id="KW-0663">Pyridoxal phosphate</keyword>
<comment type="catalytic activity">
    <reaction evidence="11 13">
        <text>(sulfur carrier)-H + L-cysteine = (sulfur carrier)-SH + L-alanine</text>
        <dbReference type="Rhea" id="RHEA:43892"/>
        <dbReference type="Rhea" id="RHEA-COMP:14737"/>
        <dbReference type="Rhea" id="RHEA-COMP:14739"/>
        <dbReference type="ChEBI" id="CHEBI:29917"/>
        <dbReference type="ChEBI" id="CHEBI:35235"/>
        <dbReference type="ChEBI" id="CHEBI:57972"/>
        <dbReference type="ChEBI" id="CHEBI:64428"/>
        <dbReference type="EC" id="2.8.1.7"/>
    </reaction>
</comment>
<dbReference type="SUPFAM" id="SSF53383">
    <property type="entry name" value="PLP-dependent transferases"/>
    <property type="match status" value="1"/>
</dbReference>
<dbReference type="InterPro" id="IPR017772">
    <property type="entry name" value="Cys_deSase_NifS_bac/arc"/>
</dbReference>
<dbReference type="PANTHER" id="PTHR11601:SF34">
    <property type="entry name" value="CYSTEINE DESULFURASE"/>
    <property type="match status" value="1"/>
</dbReference>
<name>D6SL90_9BACT</name>
<dbReference type="GO" id="GO:0030170">
    <property type="term" value="F:pyridoxal phosphate binding"/>
    <property type="evidence" value="ECO:0007669"/>
    <property type="project" value="InterPro"/>
</dbReference>
<evidence type="ECO:0000313" key="15">
    <source>
        <dbReference type="EMBL" id="EFI35451.1"/>
    </source>
</evidence>
<evidence type="ECO:0000256" key="4">
    <source>
        <dbReference type="ARBA" id="ARBA00011738"/>
    </source>
</evidence>
<gene>
    <name evidence="15" type="ORF">Dthio_PD2871</name>
</gene>
<dbReference type="eggNOG" id="COG1104">
    <property type="taxonomic scope" value="Bacteria"/>
</dbReference>
<keyword evidence="9 13" id="KW-0408">Iron</keyword>
<evidence type="ECO:0000256" key="11">
    <source>
        <dbReference type="ARBA" id="ARBA00050776"/>
    </source>
</evidence>
<dbReference type="GO" id="GO:0031071">
    <property type="term" value="F:cysteine desulfurase activity"/>
    <property type="evidence" value="ECO:0007669"/>
    <property type="project" value="UniProtKB-EC"/>
</dbReference>
<evidence type="ECO:0000256" key="5">
    <source>
        <dbReference type="ARBA" id="ARBA00012239"/>
    </source>
</evidence>
<dbReference type="AlphaFoldDB" id="D6SL90"/>
<dbReference type="InterPro" id="IPR015421">
    <property type="entry name" value="PyrdxlP-dep_Trfase_major"/>
</dbReference>
<evidence type="ECO:0000313" key="16">
    <source>
        <dbReference type="Proteomes" id="UP000005496"/>
    </source>
</evidence>
<dbReference type="Gene3D" id="1.10.260.50">
    <property type="match status" value="1"/>
</dbReference>
<comment type="function">
    <text evidence="2">Catalyzes the removal of elemental sulfur atoms from cysteine to produce alanine. Seems to participate in the biosynthesis of the nitrogenase metalloclusters by providing the inorganic sulfur required for the Fe-S core formation.</text>
</comment>
<dbReference type="InterPro" id="IPR015422">
    <property type="entry name" value="PyrdxlP-dep_Trfase_small"/>
</dbReference>
<reference evidence="15" key="1">
    <citation type="submission" date="2010-05" db="EMBL/GenBank/DDBJ databases">
        <title>The draft genome of Desulfonatronospira thiodismutans ASO3-1.</title>
        <authorList>
            <consortium name="US DOE Joint Genome Institute (JGI-PGF)"/>
            <person name="Lucas S."/>
            <person name="Copeland A."/>
            <person name="Lapidus A."/>
            <person name="Cheng J.-F."/>
            <person name="Bruce D."/>
            <person name="Goodwin L."/>
            <person name="Pitluck S."/>
            <person name="Chertkov O."/>
            <person name="Brettin T."/>
            <person name="Detter J.C."/>
            <person name="Han C."/>
            <person name="Land M.L."/>
            <person name="Hauser L."/>
            <person name="Kyrpides N."/>
            <person name="Mikhailova N."/>
            <person name="Muyzer G."/>
            <person name="Woyke T."/>
        </authorList>
    </citation>
    <scope>NUCLEOTIDE SEQUENCE [LARGE SCALE GENOMIC DNA]</scope>
    <source>
        <strain evidence="15">ASO3-1</strain>
    </source>
</reference>
<dbReference type="PANTHER" id="PTHR11601">
    <property type="entry name" value="CYSTEINE DESULFURYLASE FAMILY MEMBER"/>
    <property type="match status" value="1"/>
</dbReference>
<dbReference type="Gene3D" id="3.40.640.10">
    <property type="entry name" value="Type I PLP-dependent aspartate aminotransferase-like (Major domain)"/>
    <property type="match status" value="1"/>
</dbReference>
<dbReference type="GO" id="GO:0046872">
    <property type="term" value="F:metal ion binding"/>
    <property type="evidence" value="ECO:0007669"/>
    <property type="project" value="UniProtKB-KW"/>
</dbReference>
<comment type="similarity">
    <text evidence="3 13">Belongs to the class-V pyridoxal-phosphate-dependent aminotransferase family. NifS/IscS subfamily.</text>
</comment>
<evidence type="ECO:0000256" key="8">
    <source>
        <dbReference type="ARBA" id="ARBA00022898"/>
    </source>
</evidence>
<dbReference type="PIRSF" id="PIRSF005572">
    <property type="entry name" value="NifS"/>
    <property type="match status" value="1"/>
</dbReference>
<dbReference type="GO" id="GO:0006520">
    <property type="term" value="P:amino acid metabolic process"/>
    <property type="evidence" value="ECO:0007669"/>
    <property type="project" value="InterPro"/>
</dbReference>
<dbReference type="NCBIfam" id="TIGR03402">
    <property type="entry name" value="FeS_nifS"/>
    <property type="match status" value="1"/>
</dbReference>
<protein>
    <recommendedName>
        <fullName evidence="5 13">Cysteine desulfurase</fullName>
        <ecNumber evidence="5 13">2.8.1.7</ecNumber>
    </recommendedName>
    <alternativeName>
        <fullName evidence="13">Nitrogenase metalloclusters biosynthesis protein NifS</fullName>
    </alternativeName>
</protein>
<dbReference type="FunFam" id="3.40.640.10:FF:000084">
    <property type="entry name" value="IscS-like cysteine desulfurase"/>
    <property type="match status" value="1"/>
</dbReference>
<dbReference type="Gene3D" id="3.90.1150.10">
    <property type="entry name" value="Aspartate Aminotransferase, domain 1"/>
    <property type="match status" value="1"/>
</dbReference>
<comment type="cofactor">
    <cofactor evidence="1 12">
        <name>pyridoxal 5'-phosphate</name>
        <dbReference type="ChEBI" id="CHEBI:597326"/>
    </cofactor>
</comment>
<keyword evidence="7 13" id="KW-0479">Metal-binding</keyword>
<evidence type="ECO:0000256" key="10">
    <source>
        <dbReference type="ARBA" id="ARBA00023014"/>
    </source>
</evidence>
<evidence type="ECO:0000256" key="9">
    <source>
        <dbReference type="ARBA" id="ARBA00023004"/>
    </source>
</evidence>
<proteinExistence type="inferred from homology"/>
<feature type="domain" description="Aminotransferase class V" evidence="14">
    <location>
        <begin position="4"/>
        <end position="364"/>
    </location>
</feature>
<evidence type="ECO:0000256" key="2">
    <source>
        <dbReference type="ARBA" id="ARBA00003120"/>
    </source>
</evidence>
<comment type="caution">
    <text evidence="15">The sequence shown here is derived from an EMBL/GenBank/DDBJ whole genome shotgun (WGS) entry which is preliminary data.</text>
</comment>